<dbReference type="OrthoDB" id="1798382at2"/>
<dbReference type="STRING" id="646529.Desaci_0617"/>
<proteinExistence type="predicted"/>
<evidence type="ECO:0000313" key="1">
    <source>
        <dbReference type="EMBL" id="AFM39679.1"/>
    </source>
</evidence>
<accession>I4D1K5</accession>
<dbReference type="eggNOG" id="COG3391">
    <property type="taxonomic scope" value="Bacteria"/>
</dbReference>
<dbReference type="EMBL" id="CP003639">
    <property type="protein sequence ID" value="AFM39679.1"/>
    <property type="molecule type" value="Genomic_DNA"/>
</dbReference>
<evidence type="ECO:0000313" key="2">
    <source>
        <dbReference type="Proteomes" id="UP000002892"/>
    </source>
</evidence>
<keyword evidence="2" id="KW-1185">Reference proteome</keyword>
<dbReference type="RefSeq" id="WP_014825691.1">
    <property type="nucleotide sequence ID" value="NC_018068.1"/>
</dbReference>
<dbReference type="HOGENOM" id="CLU_148356_0_0_9"/>
<dbReference type="AlphaFoldDB" id="I4D1K5"/>
<name>I4D1K5_DESAJ</name>
<reference evidence="1 2" key="1">
    <citation type="journal article" date="2012" name="J. Bacteriol.">
        <title>Complete genome sequences of Desulfosporosinus orientis DSM765T, Desulfosporosinus youngiae DSM17734T, Desulfosporosinus meridiei DSM13257T, and Desulfosporosinus acidiphilus DSM22704T.</title>
        <authorList>
            <person name="Pester M."/>
            <person name="Brambilla E."/>
            <person name="Alazard D."/>
            <person name="Rattei T."/>
            <person name="Weinmaier T."/>
            <person name="Han J."/>
            <person name="Lucas S."/>
            <person name="Lapidus A."/>
            <person name="Cheng J.F."/>
            <person name="Goodwin L."/>
            <person name="Pitluck S."/>
            <person name="Peters L."/>
            <person name="Ovchinnikova G."/>
            <person name="Teshima H."/>
            <person name="Detter J.C."/>
            <person name="Han C.S."/>
            <person name="Tapia R."/>
            <person name="Land M.L."/>
            <person name="Hauser L."/>
            <person name="Kyrpides N.C."/>
            <person name="Ivanova N.N."/>
            <person name="Pagani I."/>
            <person name="Huntmann M."/>
            <person name="Wei C.L."/>
            <person name="Davenport K.W."/>
            <person name="Daligault H."/>
            <person name="Chain P.S."/>
            <person name="Chen A."/>
            <person name="Mavromatis K."/>
            <person name="Markowitz V."/>
            <person name="Szeto E."/>
            <person name="Mikhailova N."/>
            <person name="Pati A."/>
            <person name="Wagner M."/>
            <person name="Woyke T."/>
            <person name="Ollivier B."/>
            <person name="Klenk H.P."/>
            <person name="Spring S."/>
            <person name="Loy A."/>
        </authorList>
    </citation>
    <scope>NUCLEOTIDE SEQUENCE [LARGE SCALE GENOMIC DNA]</scope>
    <source>
        <strain evidence="2">DSM 22704 / JCM 16185 / SJ4</strain>
    </source>
</reference>
<protein>
    <submittedName>
        <fullName evidence="1">Uncharacterized protein</fullName>
    </submittedName>
</protein>
<gene>
    <name evidence="1" type="ordered locus">Desaci_0617</name>
</gene>
<dbReference type="KEGG" id="dai:Desaci_0617"/>
<organism evidence="1 2">
    <name type="scientific">Desulfosporosinus acidiphilus (strain DSM 22704 / JCM 16185 / SJ4)</name>
    <dbReference type="NCBI Taxonomy" id="646529"/>
    <lineage>
        <taxon>Bacteria</taxon>
        <taxon>Bacillati</taxon>
        <taxon>Bacillota</taxon>
        <taxon>Clostridia</taxon>
        <taxon>Eubacteriales</taxon>
        <taxon>Desulfitobacteriaceae</taxon>
        <taxon>Desulfosporosinus</taxon>
    </lineage>
</organism>
<dbReference type="Proteomes" id="UP000002892">
    <property type="component" value="Chromosome"/>
</dbReference>
<sequence>MASLTTGLIDNTAVSGVRPSTTLSVLISNDDITSASVQIEGFFQSGSTKVQYVQELFSLPAGGVASRNYNVQFDAFEFQFIVSSSAVNVSVWGKDSAGNLTTAQRLVAQEVNPF</sequence>